<comment type="caution">
    <text evidence="1">The sequence shown here is derived from an EMBL/GenBank/DDBJ whole genome shotgun (WGS) entry which is preliminary data.</text>
</comment>
<accession>A0A6L5Y6X8</accession>
<dbReference type="GeneID" id="303114628"/>
<gene>
    <name evidence="1" type="ORF">FYJ64_04750</name>
</gene>
<protein>
    <submittedName>
        <fullName evidence="1">Uncharacterized protein</fullName>
    </submittedName>
</protein>
<dbReference type="AlphaFoldDB" id="A0A6L5Y6X8"/>
<keyword evidence="2" id="KW-1185">Reference proteome</keyword>
<evidence type="ECO:0000313" key="1">
    <source>
        <dbReference type="EMBL" id="MST51617.1"/>
    </source>
</evidence>
<evidence type="ECO:0000313" key="2">
    <source>
        <dbReference type="Proteomes" id="UP000474676"/>
    </source>
</evidence>
<proteinExistence type="predicted"/>
<dbReference type="EMBL" id="VUMZ01000003">
    <property type="protein sequence ID" value="MST51617.1"/>
    <property type="molecule type" value="Genomic_DNA"/>
</dbReference>
<sequence>MAIKARETITIIKERDVNATWRFYRIASSSSTPSQPTEAQGKAYVNNQTVPSGWSISEPAYDGTSTNSLYTCDLTSFTDGEVSWSAVSKASSYEAAKQAYNEAQNAKKTATNFMSADSTGIMVADMRSGSQQTPSNPSGRNVLIDNDSVDIRRGCDILASFGENVVIGQPEGWHQRINSDETVFAYGSTVYTYLTPGKILSENIEVNGSYYLGAYSLRVAGDGKLVIGRRK</sequence>
<reference evidence="1 2" key="1">
    <citation type="submission" date="2019-08" db="EMBL/GenBank/DDBJ databases">
        <title>In-depth cultivation of the pig gut microbiome towards novel bacterial diversity and tailored functional studies.</title>
        <authorList>
            <person name="Wylensek D."/>
            <person name="Hitch T.C.A."/>
            <person name="Clavel T."/>
        </authorList>
    </citation>
    <scope>NUCLEOTIDE SEQUENCE [LARGE SCALE GENOMIC DNA]</scope>
    <source>
        <strain evidence="1 2">WCA-MUC-591-APC-3H</strain>
    </source>
</reference>
<name>A0A6L5Y6X8_9FIRM</name>
<dbReference type="Proteomes" id="UP000474676">
    <property type="component" value="Unassembled WGS sequence"/>
</dbReference>
<dbReference type="RefSeq" id="WP_154574076.1">
    <property type="nucleotide sequence ID" value="NZ_VUMZ01000003.1"/>
</dbReference>
<organism evidence="1 2">
    <name type="scientific">Hornefia butyriciproducens</name>
    <dbReference type="NCBI Taxonomy" id="2652293"/>
    <lineage>
        <taxon>Bacteria</taxon>
        <taxon>Bacillati</taxon>
        <taxon>Bacillota</taxon>
        <taxon>Clostridia</taxon>
        <taxon>Peptostreptococcales</taxon>
        <taxon>Anaerovoracaceae</taxon>
        <taxon>Hornefia</taxon>
    </lineage>
</organism>